<comment type="caution">
    <text evidence="3">The sequence shown here is derived from an EMBL/GenBank/DDBJ whole genome shotgun (WGS) entry which is preliminary data.</text>
</comment>
<dbReference type="InterPro" id="IPR002933">
    <property type="entry name" value="Peptidase_M20"/>
</dbReference>
<keyword evidence="1" id="KW-0378">Hydrolase</keyword>
<name>A0ABN7K0K4_9HYPH</name>
<dbReference type="PIRSF" id="PIRSF005962">
    <property type="entry name" value="Pept_M20D_amidohydro"/>
    <property type="match status" value="1"/>
</dbReference>
<dbReference type="InterPro" id="IPR036264">
    <property type="entry name" value="Bact_exopeptidase_dim_dom"/>
</dbReference>
<dbReference type="Pfam" id="PF07687">
    <property type="entry name" value="M20_dimer"/>
    <property type="match status" value="1"/>
</dbReference>
<reference evidence="3 4" key="1">
    <citation type="submission" date="2020-11" db="EMBL/GenBank/DDBJ databases">
        <authorList>
            <person name="Lassalle F."/>
        </authorList>
    </citation>
    <scope>NUCLEOTIDE SEQUENCE [LARGE SCALE GENOMIC DNA]</scope>
    <source>
        <strain evidence="3 4">AB21</strain>
    </source>
</reference>
<dbReference type="EMBL" id="CABFWE030000013">
    <property type="protein sequence ID" value="CAD7054109.1"/>
    <property type="molecule type" value="Genomic_DNA"/>
</dbReference>
<accession>A0ABN7K0K4</accession>
<evidence type="ECO:0000313" key="3">
    <source>
        <dbReference type="EMBL" id="CAD7054109.1"/>
    </source>
</evidence>
<dbReference type="RefSeq" id="WP_142589687.1">
    <property type="nucleotide sequence ID" value="NZ_CABFWE030000013.1"/>
</dbReference>
<keyword evidence="4" id="KW-1185">Reference proteome</keyword>
<evidence type="ECO:0000313" key="4">
    <source>
        <dbReference type="Proteomes" id="UP000601041"/>
    </source>
</evidence>
<dbReference type="PANTHER" id="PTHR11014">
    <property type="entry name" value="PEPTIDASE M20 FAMILY MEMBER"/>
    <property type="match status" value="1"/>
</dbReference>
<dbReference type="NCBIfam" id="TIGR01891">
    <property type="entry name" value="amidohydrolases"/>
    <property type="match status" value="1"/>
</dbReference>
<dbReference type="InterPro" id="IPR017439">
    <property type="entry name" value="Amidohydrolase"/>
</dbReference>
<organism evidence="3 4">
    <name type="scientific">Pseudorhizobium halotolerans</name>
    <dbReference type="NCBI Taxonomy" id="1233081"/>
    <lineage>
        <taxon>Bacteria</taxon>
        <taxon>Pseudomonadati</taxon>
        <taxon>Pseudomonadota</taxon>
        <taxon>Alphaproteobacteria</taxon>
        <taxon>Hyphomicrobiales</taxon>
        <taxon>Rhizobiaceae</taxon>
        <taxon>Rhizobium/Agrobacterium group</taxon>
        <taxon>Pseudorhizobium</taxon>
    </lineage>
</organism>
<dbReference type="SUPFAM" id="SSF53187">
    <property type="entry name" value="Zn-dependent exopeptidases"/>
    <property type="match status" value="1"/>
</dbReference>
<feature type="domain" description="Peptidase M20 dimerisation" evidence="2">
    <location>
        <begin position="183"/>
        <end position="277"/>
    </location>
</feature>
<dbReference type="Proteomes" id="UP000601041">
    <property type="component" value="Unassembled WGS sequence"/>
</dbReference>
<evidence type="ECO:0000259" key="2">
    <source>
        <dbReference type="Pfam" id="PF07687"/>
    </source>
</evidence>
<dbReference type="Pfam" id="PF01546">
    <property type="entry name" value="Peptidase_M20"/>
    <property type="match status" value="1"/>
</dbReference>
<dbReference type="PANTHER" id="PTHR11014:SF63">
    <property type="entry name" value="METALLOPEPTIDASE, PUTATIVE (AFU_ORTHOLOGUE AFUA_6G09600)-RELATED"/>
    <property type="match status" value="1"/>
</dbReference>
<dbReference type="Gene3D" id="3.40.630.10">
    <property type="entry name" value="Zn peptidases"/>
    <property type="match status" value="1"/>
</dbReference>
<dbReference type="InterPro" id="IPR011650">
    <property type="entry name" value="Peptidase_M20_dimer"/>
</dbReference>
<gene>
    <name evidence="3" type="ORF">RHAB21_04600</name>
</gene>
<proteinExistence type="predicted"/>
<dbReference type="Gene3D" id="3.30.70.360">
    <property type="match status" value="1"/>
</dbReference>
<sequence length="385" mass="41529">MSISFSSELFEEARQWRLDLHRHPEMAFQEVRTSDFVARKLTEFGYSVRRGYGRTGVVGTLARGSASRSVALRADMDALPITEQTGLAHASTNPGVMHACGHDGHVSMLLAAAKLAALRDDLNGVLHLIFQPAEEVEGGAQFMINDGLFRDMDINAVYGLHNWPALALGHAVALDGPMMAAFATFEIEIVGRGAHGAMPHEGADAILAAGQIVSALQAICARNVSPLQAAVVSVTRIHGGDAFNVLPEKVLLGGTTRWFLPEVGDIIEKRINDIASSVAQAFACRSILRYERRYPATINNSEHATRLRRAAKASGLQVTDAEPSMASEDFAFMLQERPGAYIWLGARREGANPVLHSPLFDFNDGSLPHGIGLWDALVGQTIGSN</sequence>
<evidence type="ECO:0000256" key="1">
    <source>
        <dbReference type="ARBA" id="ARBA00022801"/>
    </source>
</evidence>
<protein>
    <submittedName>
        <fullName evidence="3">Amidohydrolase</fullName>
    </submittedName>
</protein>
<dbReference type="SUPFAM" id="SSF55031">
    <property type="entry name" value="Bacterial exopeptidase dimerisation domain"/>
    <property type="match status" value="1"/>
</dbReference>